<feature type="domain" description="Enoyl reductase (ER)" evidence="2">
    <location>
        <begin position="8"/>
        <end position="386"/>
    </location>
</feature>
<dbReference type="GO" id="GO:0016491">
    <property type="term" value="F:oxidoreductase activity"/>
    <property type="evidence" value="ECO:0007669"/>
    <property type="project" value="InterPro"/>
</dbReference>
<dbReference type="Pfam" id="PF13602">
    <property type="entry name" value="ADH_zinc_N_2"/>
    <property type="match status" value="1"/>
</dbReference>
<dbReference type="InterPro" id="IPR050700">
    <property type="entry name" value="YIM1/Zinc_Alcohol_DH_Fams"/>
</dbReference>
<dbReference type="CDD" id="cd05289">
    <property type="entry name" value="MDR_like_2"/>
    <property type="match status" value="1"/>
</dbReference>
<gene>
    <name evidence="3" type="ORF">LTR84_005385</name>
</gene>
<sequence length="391" mass="41291">MRALHLPGVPDGSTPPFRFPDSPPKPADLDYTTADFPEPRPPPSPKATTPSYLLRVLTTALTRGELTWAEILEPSRFHAYGSAIPGHDVVGIVEKVFRVEGNETEASPPKYFPGDKVWALLDFDRDGAAATYTIALEHELSLVPAIPPHITNISPSQWNAVLATIPLSGLTGYQALFSHGHLPPSSLSTPDPRPSPQPRVLITGASGSVGAPTLQLAKAAGFHVTAVCSSTSLPFVTDTLHADAVIDYTSESFTSIPDAFASRALAPVNLVIDCTGSALLQPILSSPASMLVRNAGRIVTVVAPLAVIAGSETQAAANQAALDEAGVAADFFIVKPDGVELRVLGRLVEEGRLRGLVDEVFALEDGRDAMQVVESRGRRGGGKVVLRVAEE</sequence>
<reference evidence="3 4" key="1">
    <citation type="submission" date="2023-08" db="EMBL/GenBank/DDBJ databases">
        <title>Black Yeasts Isolated from many extreme environments.</title>
        <authorList>
            <person name="Coleine C."/>
            <person name="Stajich J.E."/>
            <person name="Selbmann L."/>
        </authorList>
    </citation>
    <scope>NUCLEOTIDE SEQUENCE [LARGE SCALE GENOMIC DNA]</scope>
    <source>
        <strain evidence="3 4">CCFEE 5792</strain>
    </source>
</reference>
<dbReference type="EMBL" id="JAVRRD010000020">
    <property type="protein sequence ID" value="KAK5048963.1"/>
    <property type="molecule type" value="Genomic_DNA"/>
</dbReference>
<dbReference type="RefSeq" id="XP_064704168.1">
    <property type="nucleotide sequence ID" value="XM_064848954.1"/>
</dbReference>
<comment type="caution">
    <text evidence="3">The sequence shown here is derived from an EMBL/GenBank/DDBJ whole genome shotgun (WGS) entry which is preliminary data.</text>
</comment>
<dbReference type="InterPro" id="IPR036291">
    <property type="entry name" value="NAD(P)-bd_dom_sf"/>
</dbReference>
<dbReference type="PANTHER" id="PTHR11695">
    <property type="entry name" value="ALCOHOL DEHYDROGENASE RELATED"/>
    <property type="match status" value="1"/>
</dbReference>
<dbReference type="GO" id="GO:0005739">
    <property type="term" value="C:mitochondrion"/>
    <property type="evidence" value="ECO:0007669"/>
    <property type="project" value="TreeGrafter"/>
</dbReference>
<dbReference type="GeneID" id="89973562"/>
<evidence type="ECO:0000259" key="2">
    <source>
        <dbReference type="SMART" id="SM00829"/>
    </source>
</evidence>
<dbReference type="SMART" id="SM00829">
    <property type="entry name" value="PKS_ER"/>
    <property type="match status" value="1"/>
</dbReference>
<keyword evidence="4" id="KW-1185">Reference proteome</keyword>
<dbReference type="Gene3D" id="3.90.180.10">
    <property type="entry name" value="Medium-chain alcohol dehydrogenases, catalytic domain"/>
    <property type="match status" value="1"/>
</dbReference>
<name>A0AAV9N401_9EURO</name>
<dbReference type="SUPFAM" id="SSF50129">
    <property type="entry name" value="GroES-like"/>
    <property type="match status" value="1"/>
</dbReference>
<evidence type="ECO:0000256" key="1">
    <source>
        <dbReference type="SAM" id="MobiDB-lite"/>
    </source>
</evidence>
<evidence type="ECO:0000313" key="4">
    <source>
        <dbReference type="Proteomes" id="UP001358417"/>
    </source>
</evidence>
<evidence type="ECO:0000313" key="3">
    <source>
        <dbReference type="EMBL" id="KAK5048963.1"/>
    </source>
</evidence>
<dbReference type="Gene3D" id="3.40.50.720">
    <property type="entry name" value="NAD(P)-binding Rossmann-like Domain"/>
    <property type="match status" value="1"/>
</dbReference>
<accession>A0AAV9N401</accession>
<organism evidence="3 4">
    <name type="scientific">Exophiala bonariae</name>
    <dbReference type="NCBI Taxonomy" id="1690606"/>
    <lineage>
        <taxon>Eukaryota</taxon>
        <taxon>Fungi</taxon>
        <taxon>Dikarya</taxon>
        <taxon>Ascomycota</taxon>
        <taxon>Pezizomycotina</taxon>
        <taxon>Eurotiomycetes</taxon>
        <taxon>Chaetothyriomycetidae</taxon>
        <taxon>Chaetothyriales</taxon>
        <taxon>Herpotrichiellaceae</taxon>
        <taxon>Exophiala</taxon>
    </lineage>
</organism>
<proteinExistence type="predicted"/>
<dbReference type="SUPFAM" id="SSF51735">
    <property type="entry name" value="NAD(P)-binding Rossmann-fold domains"/>
    <property type="match status" value="1"/>
</dbReference>
<dbReference type="InterPro" id="IPR011032">
    <property type="entry name" value="GroES-like_sf"/>
</dbReference>
<dbReference type="AlphaFoldDB" id="A0AAV9N401"/>
<protein>
    <recommendedName>
        <fullName evidence="2">Enoyl reductase (ER) domain-containing protein</fullName>
    </recommendedName>
</protein>
<feature type="compositionally biased region" description="Pro residues" evidence="1">
    <location>
        <begin position="17"/>
        <end position="26"/>
    </location>
</feature>
<dbReference type="Proteomes" id="UP001358417">
    <property type="component" value="Unassembled WGS sequence"/>
</dbReference>
<dbReference type="PANTHER" id="PTHR11695:SF647">
    <property type="entry name" value="ENOYL REDUCTASE (ER) DOMAIN-CONTAINING PROTEIN"/>
    <property type="match status" value="1"/>
</dbReference>
<dbReference type="InterPro" id="IPR020843">
    <property type="entry name" value="ER"/>
</dbReference>
<feature type="region of interest" description="Disordered" evidence="1">
    <location>
        <begin position="1"/>
        <end position="49"/>
    </location>
</feature>